<evidence type="ECO:0000313" key="4">
    <source>
        <dbReference type="EMBL" id="WOJ98438.1"/>
    </source>
</evidence>
<feature type="domain" description="Rhodanese" evidence="3">
    <location>
        <begin position="11"/>
        <end position="130"/>
    </location>
</feature>
<reference evidence="4 5" key="1">
    <citation type="submission" date="2023-10" db="EMBL/GenBank/DDBJ databases">
        <title>Two novel species belonging to the OM43/NOR5 clade.</title>
        <authorList>
            <person name="Park M."/>
        </authorList>
    </citation>
    <scope>NUCLEOTIDE SEQUENCE [LARGE SCALE GENOMIC DNA]</scope>
    <source>
        <strain evidence="4 5">IMCC45268</strain>
    </source>
</reference>
<proteinExistence type="predicted"/>
<dbReference type="InterPro" id="IPR036873">
    <property type="entry name" value="Rhodanese-like_dom_sf"/>
</dbReference>
<accession>A0ABZ0IID4</accession>
<dbReference type="InterPro" id="IPR001307">
    <property type="entry name" value="Thiosulphate_STrfase_CS"/>
</dbReference>
<dbReference type="PROSITE" id="PS00380">
    <property type="entry name" value="RHODANESE_1"/>
    <property type="match status" value="1"/>
</dbReference>
<dbReference type="PANTHER" id="PTHR11364">
    <property type="entry name" value="THIOSULFATE SULFERTANSFERASE"/>
    <property type="match status" value="1"/>
</dbReference>
<dbReference type="CDD" id="cd01448">
    <property type="entry name" value="TST_Repeat_1"/>
    <property type="match status" value="1"/>
</dbReference>
<feature type="domain" description="Rhodanese" evidence="3">
    <location>
        <begin position="160"/>
        <end position="263"/>
    </location>
</feature>
<dbReference type="PROSITE" id="PS50206">
    <property type="entry name" value="RHODANESE_3"/>
    <property type="match status" value="2"/>
</dbReference>
<dbReference type="Gene3D" id="3.40.250.10">
    <property type="entry name" value="Rhodanese-like domain"/>
    <property type="match status" value="2"/>
</dbReference>
<keyword evidence="5" id="KW-1185">Reference proteome</keyword>
<dbReference type="RefSeq" id="WP_407329801.1">
    <property type="nucleotide sequence ID" value="NZ_CP136865.1"/>
</dbReference>
<dbReference type="InterPro" id="IPR045078">
    <property type="entry name" value="TST/MPST-like"/>
</dbReference>
<dbReference type="SUPFAM" id="SSF52821">
    <property type="entry name" value="Rhodanese/Cell cycle control phosphatase"/>
    <property type="match status" value="2"/>
</dbReference>
<evidence type="ECO:0000256" key="1">
    <source>
        <dbReference type="ARBA" id="ARBA00022679"/>
    </source>
</evidence>
<dbReference type="PANTHER" id="PTHR11364:SF27">
    <property type="entry name" value="SULFURTRANSFERASE"/>
    <property type="match status" value="1"/>
</dbReference>
<dbReference type="SMART" id="SM00450">
    <property type="entry name" value="RHOD"/>
    <property type="match status" value="2"/>
</dbReference>
<dbReference type="InterPro" id="IPR001763">
    <property type="entry name" value="Rhodanese-like_dom"/>
</dbReference>
<sequence>MTRFLSVAEAEDFAGVIIDCRFSLADPEEGRRVYDQGHIPGALYLDLAKDMSAPIRTHGGRHPLPSTQTFAQKLADLGVDESTEVLLYDDSRFVFASRCWWMMRALGYREPVLLNGGYKAWLSQGAGMEMATPTPDPTAAREVSKQWPGCCDRDGLFDLQGQSAFVVDAREAQRYRGEHEPIDPIAGHIPGALNLPWQSFSNEHGEFLEASALRECWGDTLEAAPLVVYCGSGVSACVNVLSLAVLGRDDVWLYGGSWSDWCSYL</sequence>
<evidence type="ECO:0000256" key="2">
    <source>
        <dbReference type="ARBA" id="ARBA00022737"/>
    </source>
</evidence>
<protein>
    <submittedName>
        <fullName evidence="4">Sulfurtransferase</fullName>
        <ecNumber evidence="4">2.8.1.-</ecNumber>
    </submittedName>
</protein>
<dbReference type="Pfam" id="PF00581">
    <property type="entry name" value="Rhodanese"/>
    <property type="match status" value="2"/>
</dbReference>
<dbReference type="EC" id="2.8.1.-" evidence="4"/>
<keyword evidence="2" id="KW-0677">Repeat</keyword>
<name>A0ABZ0IID4_9GAMM</name>
<dbReference type="Proteomes" id="UP001626549">
    <property type="component" value="Chromosome"/>
</dbReference>
<keyword evidence="1 4" id="KW-0808">Transferase</keyword>
<gene>
    <name evidence="4" type="ORF">R0137_07670</name>
</gene>
<evidence type="ECO:0000259" key="3">
    <source>
        <dbReference type="PROSITE" id="PS50206"/>
    </source>
</evidence>
<organism evidence="4 5">
    <name type="scientific">Congregibacter brevis</name>
    <dbReference type="NCBI Taxonomy" id="3081201"/>
    <lineage>
        <taxon>Bacteria</taxon>
        <taxon>Pseudomonadati</taxon>
        <taxon>Pseudomonadota</taxon>
        <taxon>Gammaproteobacteria</taxon>
        <taxon>Cellvibrionales</taxon>
        <taxon>Halieaceae</taxon>
        <taxon>Congregibacter</taxon>
    </lineage>
</organism>
<dbReference type="GO" id="GO:0016740">
    <property type="term" value="F:transferase activity"/>
    <property type="evidence" value="ECO:0007669"/>
    <property type="project" value="UniProtKB-KW"/>
</dbReference>
<dbReference type="CDD" id="cd01449">
    <property type="entry name" value="TST_Repeat_2"/>
    <property type="match status" value="1"/>
</dbReference>
<evidence type="ECO:0000313" key="5">
    <source>
        <dbReference type="Proteomes" id="UP001626549"/>
    </source>
</evidence>
<dbReference type="EMBL" id="CP136865">
    <property type="protein sequence ID" value="WOJ98438.1"/>
    <property type="molecule type" value="Genomic_DNA"/>
</dbReference>